<organism evidence="1 2">
    <name type="scientific">Dentiscutata erythropus</name>
    <dbReference type="NCBI Taxonomy" id="1348616"/>
    <lineage>
        <taxon>Eukaryota</taxon>
        <taxon>Fungi</taxon>
        <taxon>Fungi incertae sedis</taxon>
        <taxon>Mucoromycota</taxon>
        <taxon>Glomeromycotina</taxon>
        <taxon>Glomeromycetes</taxon>
        <taxon>Diversisporales</taxon>
        <taxon>Gigasporaceae</taxon>
        <taxon>Dentiscutata</taxon>
    </lineage>
</organism>
<name>A0A9N9NDL5_9GLOM</name>
<dbReference type="GO" id="GO:0008270">
    <property type="term" value="F:zinc ion binding"/>
    <property type="evidence" value="ECO:0007669"/>
    <property type="project" value="InterPro"/>
</dbReference>
<dbReference type="OrthoDB" id="2441147at2759"/>
<evidence type="ECO:0000313" key="1">
    <source>
        <dbReference type="EMBL" id="CAG8723795.1"/>
    </source>
</evidence>
<protein>
    <submittedName>
        <fullName evidence="1">27464_t:CDS:1</fullName>
    </submittedName>
</protein>
<reference evidence="1" key="1">
    <citation type="submission" date="2021-06" db="EMBL/GenBank/DDBJ databases">
        <authorList>
            <person name="Kallberg Y."/>
            <person name="Tangrot J."/>
            <person name="Rosling A."/>
        </authorList>
    </citation>
    <scope>NUCLEOTIDE SEQUENCE</scope>
    <source>
        <strain evidence="1">MA453B</strain>
    </source>
</reference>
<dbReference type="SUPFAM" id="SSF57756">
    <property type="entry name" value="Retrovirus zinc finger-like domains"/>
    <property type="match status" value="1"/>
</dbReference>
<dbReference type="EMBL" id="CAJVPY010011033">
    <property type="protein sequence ID" value="CAG8723795.1"/>
    <property type="molecule type" value="Genomic_DNA"/>
</dbReference>
<sequence>MADKNITTYNSKSRYCGVCGQAGHNSHTCNSNEPNDCENIGAESLTKT</sequence>
<accession>A0A9N9NDL5</accession>
<gene>
    <name evidence="1" type="ORF">DERYTH_LOCUS14528</name>
</gene>
<dbReference type="AlphaFoldDB" id="A0A9N9NDL5"/>
<keyword evidence="2" id="KW-1185">Reference proteome</keyword>
<dbReference type="InterPro" id="IPR036875">
    <property type="entry name" value="Znf_CCHC_sf"/>
</dbReference>
<proteinExistence type="predicted"/>
<feature type="non-terminal residue" evidence="1">
    <location>
        <position position="48"/>
    </location>
</feature>
<comment type="caution">
    <text evidence="1">The sequence shown here is derived from an EMBL/GenBank/DDBJ whole genome shotgun (WGS) entry which is preliminary data.</text>
</comment>
<dbReference type="Proteomes" id="UP000789405">
    <property type="component" value="Unassembled WGS sequence"/>
</dbReference>
<dbReference type="GO" id="GO:0003676">
    <property type="term" value="F:nucleic acid binding"/>
    <property type="evidence" value="ECO:0007669"/>
    <property type="project" value="InterPro"/>
</dbReference>
<evidence type="ECO:0000313" key="2">
    <source>
        <dbReference type="Proteomes" id="UP000789405"/>
    </source>
</evidence>